<keyword evidence="9" id="KW-0446">Lipid-binding</keyword>
<evidence type="ECO:0000313" key="14">
    <source>
        <dbReference type="EnsemblMetazoa" id="XP_050498758.1"/>
    </source>
</evidence>
<feature type="domain" description="Mitochondria-eating protein C-terminal" evidence="13">
    <location>
        <begin position="507"/>
        <end position="549"/>
    </location>
</feature>
<evidence type="ECO:0000256" key="7">
    <source>
        <dbReference type="ARBA" id="ARBA00022787"/>
    </source>
</evidence>
<evidence type="ECO:0000256" key="8">
    <source>
        <dbReference type="ARBA" id="ARBA00023054"/>
    </source>
</evidence>
<proteinExistence type="inferred from homology"/>
<evidence type="ECO:0000256" key="11">
    <source>
        <dbReference type="ARBA" id="ARBA00023136"/>
    </source>
</evidence>
<evidence type="ECO:0000256" key="9">
    <source>
        <dbReference type="ARBA" id="ARBA00023121"/>
    </source>
</evidence>
<dbReference type="PANTHER" id="PTHR21771:SF1">
    <property type="entry name" value="MITOCHONDRIA-EATING PROTEIN"/>
    <property type="match status" value="1"/>
</dbReference>
<evidence type="ECO:0000256" key="1">
    <source>
        <dbReference type="ARBA" id="ARBA00004294"/>
    </source>
</evidence>
<organism evidence="14 15">
    <name type="scientific">Diabrotica virgifera virgifera</name>
    <name type="common">western corn rootworm</name>
    <dbReference type="NCBI Taxonomy" id="50390"/>
    <lineage>
        <taxon>Eukaryota</taxon>
        <taxon>Metazoa</taxon>
        <taxon>Ecdysozoa</taxon>
        <taxon>Arthropoda</taxon>
        <taxon>Hexapoda</taxon>
        <taxon>Insecta</taxon>
        <taxon>Pterygota</taxon>
        <taxon>Neoptera</taxon>
        <taxon>Endopterygota</taxon>
        <taxon>Coleoptera</taxon>
        <taxon>Polyphaga</taxon>
        <taxon>Cucujiformia</taxon>
        <taxon>Chrysomeloidea</taxon>
        <taxon>Chrysomelidae</taxon>
        <taxon>Galerucinae</taxon>
        <taxon>Diabroticina</taxon>
        <taxon>Diabroticites</taxon>
        <taxon>Diabrotica</taxon>
    </lineage>
</organism>
<reference evidence="14" key="1">
    <citation type="submission" date="2025-05" db="UniProtKB">
        <authorList>
            <consortium name="EnsemblMetazoa"/>
        </authorList>
    </citation>
    <scope>IDENTIFICATION</scope>
</reference>
<dbReference type="PANTHER" id="PTHR21771">
    <property type="entry name" value="MITOCHONDRIA-EATING PROTEIN-RELATED"/>
    <property type="match status" value="1"/>
</dbReference>
<evidence type="ECO:0000256" key="4">
    <source>
        <dbReference type="ARBA" id="ARBA00008233"/>
    </source>
</evidence>
<keyword evidence="7" id="KW-1000">Mitochondrion outer membrane</keyword>
<dbReference type="EnsemblMetazoa" id="XM_050642801.1">
    <property type="protein sequence ID" value="XP_050498758.1"/>
    <property type="gene ID" value="LOC114330384"/>
</dbReference>
<dbReference type="InterPro" id="IPR031981">
    <property type="entry name" value="MIEAP_C"/>
</dbReference>
<evidence type="ECO:0000259" key="13">
    <source>
        <dbReference type="Pfam" id="PF16026"/>
    </source>
</evidence>
<name>A0ABM5JLE5_DIAVI</name>
<evidence type="ECO:0000256" key="12">
    <source>
        <dbReference type="ARBA" id="ARBA00032687"/>
    </source>
</evidence>
<dbReference type="RefSeq" id="XP_050498758.1">
    <property type="nucleotide sequence ID" value="XM_050642801.1"/>
</dbReference>
<evidence type="ECO:0000256" key="10">
    <source>
        <dbReference type="ARBA" id="ARBA00023128"/>
    </source>
</evidence>
<dbReference type="Proteomes" id="UP001652700">
    <property type="component" value="Unplaced"/>
</dbReference>
<dbReference type="Pfam" id="PF16026">
    <property type="entry name" value="MIEAP"/>
    <property type="match status" value="2"/>
</dbReference>
<sequence>MRDSGDRFRRERASPTSPRLILRRVMVLAEGRQFREAAAVLQKLGPNTIAAVAGELPLDLLVEGLPHSAQLLETFFNKLISSGQRPSINAEQVVWQLVRLLASHDDPTLKTKVAKLARALLEYQPNFQIQISSRKKALEQAVQGLGCHGLTPDASGLTHLHAALKTELQLHVDVYKSALHRLDELHLISADNKKPVDASHQRLLSLKLKEVQQRLIDNKTLLTILDKPALKQLDVLVGTLSNRVQNDKEALFCVSQLKRLQPVGDDVPVATVLMSFSRGCGVLLDLMQIPHSPCHSDTGYHSETETEHDFGKDVVSKYESLYRHCRPRALEALNSMPDLMHATQLKSKILFSVVVLAFRTCKTLRDNKLLQTFRTLHLDPRSSQFLGLRLEVMRCLAASAENYPLQDAENQVVGLVCDTLKEYKCLEECQELRNYACEATKVAWMMVCQVPPYELDTDHFHWIQRPKKLIIPPLNHGELELSHGTPSVATRQWISDLHFRLNFQTPIRLQPEKHQRHHTSSRTSDIVRAFLWPALMSESNYVYKAIVVTEGT</sequence>
<keyword evidence="6" id="KW-0963">Cytoplasm</keyword>
<comment type="similarity">
    <text evidence="4">Belongs to the MIEAP family.</text>
</comment>
<dbReference type="InterPro" id="IPR026169">
    <property type="entry name" value="MIEAP"/>
</dbReference>
<evidence type="ECO:0000256" key="2">
    <source>
        <dbReference type="ARBA" id="ARBA00004305"/>
    </source>
</evidence>
<evidence type="ECO:0000256" key="3">
    <source>
        <dbReference type="ARBA" id="ARBA00004496"/>
    </source>
</evidence>
<evidence type="ECO:0000313" key="15">
    <source>
        <dbReference type="Proteomes" id="UP001652700"/>
    </source>
</evidence>
<keyword evidence="11" id="KW-0472">Membrane</keyword>
<evidence type="ECO:0000256" key="6">
    <source>
        <dbReference type="ARBA" id="ARBA00022490"/>
    </source>
</evidence>
<comment type="subcellular location">
    <subcellularLocation>
        <location evidence="3">Cytoplasm</location>
    </subcellularLocation>
    <subcellularLocation>
        <location evidence="2">Mitochondrion matrix</location>
    </subcellularLocation>
    <subcellularLocation>
        <location evidence="1">Mitochondrion outer membrane</location>
    </subcellularLocation>
</comment>
<dbReference type="GeneID" id="114330384"/>
<feature type="domain" description="Mitochondria-eating protein C-terminal" evidence="13">
    <location>
        <begin position="312"/>
        <end position="458"/>
    </location>
</feature>
<keyword evidence="10" id="KW-0496">Mitochondrion</keyword>
<accession>A0ABM5JLE5</accession>
<protein>
    <recommendedName>
        <fullName evidence="5">Mitochondria-eating protein</fullName>
    </recommendedName>
    <alternativeName>
        <fullName evidence="12">Spermatogenesis-associated protein 18</fullName>
    </alternativeName>
</protein>
<keyword evidence="8" id="KW-0175">Coiled coil</keyword>
<evidence type="ECO:0000256" key="5">
    <source>
        <dbReference type="ARBA" id="ARBA00019863"/>
    </source>
</evidence>
<keyword evidence="15" id="KW-1185">Reference proteome</keyword>